<dbReference type="PANTHER" id="PTHR12935:SF13">
    <property type="entry name" value="GAMMA-GLUTAMYLCYCLOTRANSFERASE"/>
    <property type="match status" value="1"/>
</dbReference>
<keyword evidence="5" id="KW-1185">Reference proteome</keyword>
<dbReference type="GeneTree" id="ENSGT00500000044921"/>
<dbReference type="Proteomes" id="UP000261560">
    <property type="component" value="Unplaced"/>
</dbReference>
<accession>A0A3B3DG56</accession>
<organism evidence="4 5">
    <name type="scientific">Oryzias melastigma</name>
    <name type="common">Marine medaka</name>
    <dbReference type="NCBI Taxonomy" id="30732"/>
    <lineage>
        <taxon>Eukaryota</taxon>
        <taxon>Metazoa</taxon>
        <taxon>Chordata</taxon>
        <taxon>Craniata</taxon>
        <taxon>Vertebrata</taxon>
        <taxon>Euteleostomi</taxon>
        <taxon>Actinopterygii</taxon>
        <taxon>Neopterygii</taxon>
        <taxon>Teleostei</taxon>
        <taxon>Neoteleostei</taxon>
        <taxon>Acanthomorphata</taxon>
        <taxon>Ovalentaria</taxon>
        <taxon>Atherinomorphae</taxon>
        <taxon>Beloniformes</taxon>
        <taxon>Adrianichthyidae</taxon>
        <taxon>Oryziinae</taxon>
        <taxon>Oryzias</taxon>
    </lineage>
</organism>
<dbReference type="InterPro" id="IPR013024">
    <property type="entry name" value="GGCT-like"/>
</dbReference>
<protein>
    <submittedName>
        <fullName evidence="4">Gamma-glutamylcyclotransferase a</fullName>
    </submittedName>
</protein>
<reference evidence="4" key="2">
    <citation type="submission" date="2025-09" db="UniProtKB">
        <authorList>
            <consortium name="Ensembl"/>
        </authorList>
    </citation>
    <scope>IDENTIFICATION</scope>
</reference>
<name>A0A3B3DG56_ORYME</name>
<evidence type="ECO:0000256" key="3">
    <source>
        <dbReference type="PIRSR" id="PIRSR617939-2"/>
    </source>
</evidence>
<feature type="binding site" evidence="3">
    <location>
        <position position="130"/>
    </location>
    <ligand>
        <name>substrate</name>
    </ligand>
</feature>
<feature type="active site" description="Proton acceptor" evidence="2">
    <location>
        <position position="90"/>
    </location>
</feature>
<proteinExistence type="predicted"/>
<dbReference type="GO" id="GO:0003839">
    <property type="term" value="F:gamma-glutamylcyclotransferase activity"/>
    <property type="evidence" value="ECO:0007669"/>
    <property type="project" value="InterPro"/>
</dbReference>
<evidence type="ECO:0000313" key="4">
    <source>
        <dbReference type="Ensembl" id="ENSOMEP00000028464.1"/>
    </source>
</evidence>
<dbReference type="STRING" id="30732.ENSOMEP00000028464"/>
<keyword evidence="1" id="KW-0456">Lyase</keyword>
<dbReference type="InterPro" id="IPR036568">
    <property type="entry name" value="GGCT-like_sf"/>
</dbReference>
<dbReference type="Gene3D" id="3.10.490.10">
    <property type="entry name" value="Gamma-glutamyl cyclotransferase-like"/>
    <property type="match status" value="1"/>
</dbReference>
<dbReference type="AlphaFoldDB" id="A0A3B3DG56"/>
<dbReference type="PANTHER" id="PTHR12935">
    <property type="entry name" value="GAMMA-GLUTAMYLCYCLOTRANSFERASE"/>
    <property type="match status" value="1"/>
</dbReference>
<sequence>MSDSSSGQFMYFAFGSNLLKERLHLANPSATFFSIGRLKDYRLNFGLSEKHTGSEWHGGAATIEESPGAEVWGVIWTLSNEHLSSLDNQEGVNVGIYSPQEVSVETDEGVILCRTYQMNHFHPCPPSPQYKQSLRSSLQRRSVAVGSNASLMDGSLGISTSGGGGSIS</sequence>
<feature type="binding site" evidence="3">
    <location>
        <begin position="11"/>
        <end position="16"/>
    </location>
    <ligand>
        <name>substrate</name>
    </ligand>
</feature>
<dbReference type="Ensembl" id="ENSOMET00000017028.1">
    <property type="protein sequence ID" value="ENSOMEP00000028464.1"/>
    <property type="gene ID" value="ENSOMEG00000011550.1"/>
</dbReference>
<evidence type="ECO:0000256" key="2">
    <source>
        <dbReference type="PIRSR" id="PIRSR617939-1"/>
    </source>
</evidence>
<dbReference type="CDD" id="cd06661">
    <property type="entry name" value="GGCT_like"/>
    <property type="match status" value="1"/>
</dbReference>
<evidence type="ECO:0000256" key="1">
    <source>
        <dbReference type="ARBA" id="ARBA00023239"/>
    </source>
</evidence>
<dbReference type="InterPro" id="IPR017939">
    <property type="entry name" value="G-Glutamylcylcotransferase"/>
</dbReference>
<dbReference type="OMA" id="QPEGNVH"/>
<dbReference type="PaxDb" id="30732-ENSOMEP00000028464"/>
<evidence type="ECO:0000313" key="5">
    <source>
        <dbReference type="Proteomes" id="UP000261560"/>
    </source>
</evidence>
<reference evidence="4" key="1">
    <citation type="submission" date="2025-08" db="UniProtKB">
        <authorList>
            <consortium name="Ensembl"/>
        </authorList>
    </citation>
    <scope>IDENTIFICATION</scope>
</reference>
<dbReference type="SUPFAM" id="SSF110857">
    <property type="entry name" value="Gamma-glutamyl cyclotransferase-like"/>
    <property type="match status" value="1"/>
</dbReference>
<dbReference type="Pfam" id="PF13772">
    <property type="entry name" value="AIG2_2"/>
    <property type="match status" value="1"/>
</dbReference>